<organism evidence="1 2">
    <name type="scientific">Nephila pilipes</name>
    <name type="common">Giant wood spider</name>
    <name type="synonym">Nephila maculata</name>
    <dbReference type="NCBI Taxonomy" id="299642"/>
    <lineage>
        <taxon>Eukaryota</taxon>
        <taxon>Metazoa</taxon>
        <taxon>Ecdysozoa</taxon>
        <taxon>Arthropoda</taxon>
        <taxon>Chelicerata</taxon>
        <taxon>Arachnida</taxon>
        <taxon>Araneae</taxon>
        <taxon>Araneomorphae</taxon>
        <taxon>Entelegynae</taxon>
        <taxon>Araneoidea</taxon>
        <taxon>Nephilidae</taxon>
        <taxon>Nephila</taxon>
    </lineage>
</organism>
<reference evidence="1" key="1">
    <citation type="submission" date="2020-08" db="EMBL/GenBank/DDBJ databases">
        <title>Multicomponent nature underlies the extraordinary mechanical properties of spider dragline silk.</title>
        <authorList>
            <person name="Kono N."/>
            <person name="Nakamura H."/>
            <person name="Mori M."/>
            <person name="Yoshida Y."/>
            <person name="Ohtoshi R."/>
            <person name="Malay A.D."/>
            <person name="Moran D.A.P."/>
            <person name="Tomita M."/>
            <person name="Numata K."/>
            <person name="Arakawa K."/>
        </authorList>
    </citation>
    <scope>NUCLEOTIDE SEQUENCE</scope>
</reference>
<keyword evidence="2" id="KW-1185">Reference proteome</keyword>
<gene>
    <name evidence="1" type="ORF">NPIL_629091</name>
</gene>
<dbReference type="Proteomes" id="UP000887013">
    <property type="component" value="Unassembled WGS sequence"/>
</dbReference>
<dbReference type="OrthoDB" id="10553186at2759"/>
<sequence>MEFQLPLRTERITSICACISHFHDAGHPLLVESEVDKAFLICEGFPLEEINGCFPLVLQEQQQKKTSTSGAGDYFGHKRSKRETAECICPPALYVQKNIIFSICKMGNLSVAWIFLLPVVSK</sequence>
<name>A0A8X6UFB9_NEPPI</name>
<proteinExistence type="predicted"/>
<evidence type="ECO:0000313" key="1">
    <source>
        <dbReference type="EMBL" id="GFU26733.1"/>
    </source>
</evidence>
<accession>A0A8X6UFB9</accession>
<evidence type="ECO:0000313" key="2">
    <source>
        <dbReference type="Proteomes" id="UP000887013"/>
    </source>
</evidence>
<dbReference type="EMBL" id="BMAW01032666">
    <property type="protein sequence ID" value="GFU26733.1"/>
    <property type="molecule type" value="Genomic_DNA"/>
</dbReference>
<dbReference type="AlphaFoldDB" id="A0A8X6UFB9"/>
<comment type="caution">
    <text evidence="1">The sequence shown here is derived from an EMBL/GenBank/DDBJ whole genome shotgun (WGS) entry which is preliminary data.</text>
</comment>
<protein>
    <submittedName>
        <fullName evidence="1">Uncharacterized protein</fullName>
    </submittedName>
</protein>